<dbReference type="Pfam" id="PF02450">
    <property type="entry name" value="LCAT"/>
    <property type="match status" value="1"/>
</dbReference>
<protein>
    <recommendedName>
        <fullName evidence="3">Lecithin:cholesterol acyltransferase</fullName>
    </recommendedName>
</protein>
<dbReference type="InterPro" id="IPR029058">
    <property type="entry name" value="AB_hydrolase_fold"/>
</dbReference>
<proteinExistence type="predicted"/>
<organism evidence="1 2">
    <name type="scientific">Polymorphospora lycopeni</name>
    <dbReference type="NCBI Taxonomy" id="3140240"/>
    <lineage>
        <taxon>Bacteria</taxon>
        <taxon>Bacillati</taxon>
        <taxon>Actinomycetota</taxon>
        <taxon>Actinomycetes</taxon>
        <taxon>Micromonosporales</taxon>
        <taxon>Micromonosporaceae</taxon>
        <taxon>Polymorphospora</taxon>
    </lineage>
</organism>
<dbReference type="EMBL" id="JBCGDC010000033">
    <property type="protein sequence ID" value="MFB6394256.1"/>
    <property type="molecule type" value="Genomic_DNA"/>
</dbReference>
<evidence type="ECO:0000313" key="1">
    <source>
        <dbReference type="EMBL" id="MFB6394256.1"/>
    </source>
</evidence>
<dbReference type="Gene3D" id="3.40.50.1820">
    <property type="entry name" value="alpha/beta hydrolase"/>
    <property type="match status" value="1"/>
</dbReference>
<dbReference type="SUPFAM" id="SSF53474">
    <property type="entry name" value="alpha/beta-Hydrolases"/>
    <property type="match status" value="1"/>
</dbReference>
<comment type="caution">
    <text evidence="1">The sequence shown here is derived from an EMBL/GenBank/DDBJ whole genome shotgun (WGS) entry which is preliminary data.</text>
</comment>
<gene>
    <name evidence="1" type="ORF">AAFH96_14220</name>
</gene>
<reference evidence="1 2" key="1">
    <citation type="submission" date="2024-04" db="EMBL/GenBank/DDBJ databases">
        <title>Polymorphospora sp. isolated from Baiyangdian Lake in Xiong'an New Area.</title>
        <authorList>
            <person name="Zhang X."/>
            <person name="Liu J."/>
        </authorList>
    </citation>
    <scope>NUCLEOTIDE SEQUENCE [LARGE SCALE GENOMIC DNA]</scope>
    <source>
        <strain evidence="1 2">2-325</strain>
    </source>
</reference>
<keyword evidence="2" id="KW-1185">Reference proteome</keyword>
<accession>A0ABV5CR11</accession>
<sequence length="460" mass="49387">MTMPTDFVVVLPGILGSTLRHDDHVVWAPSAGSAVRAINTFGRSLKRLRLPDDIGDEPPEDGVQPVGLMPDLHVLPGLWTPVKGYDRLLKRLRSLGYQEATADPDAPPGNLLPVAYDWRLSNRYNGRRLAGIVEPALERWRAQGGPYADAKITFVCHSMGGLVARWYIEHCGGHEITTRLITLGTPYRGSAKALEQLVNGARKGLGPLGVDLTDLVRSMPSMYHLLPEYACIEHAGDLAKTVETTLPELDTKRVVDGALFHRQLADAEAARPDSLDSTHAIVGIRQPTATTARLSGGRIELVDGYRGQDLFGDATVPLVAACRGDVWMDSPLLRRIPDRHGNLQRNRAALDEIEGILTARPIVIRAPGTVDLSVDMPDLILAGEDLAVGVATVDGSRQAVRITVTDEIGRMVDSRTPKPAPGGTVTTITDLPPGAHTVEVGGIAPGSPVSPVTGMVLVWG</sequence>
<evidence type="ECO:0000313" key="2">
    <source>
        <dbReference type="Proteomes" id="UP001582793"/>
    </source>
</evidence>
<name>A0ABV5CR11_9ACTN</name>
<dbReference type="InterPro" id="IPR003386">
    <property type="entry name" value="LACT/PDAT_acylTrfase"/>
</dbReference>
<evidence type="ECO:0008006" key="3">
    <source>
        <dbReference type="Google" id="ProtNLM"/>
    </source>
</evidence>
<dbReference type="Proteomes" id="UP001582793">
    <property type="component" value="Unassembled WGS sequence"/>
</dbReference>
<dbReference type="PANTHER" id="PTHR11440">
    <property type="entry name" value="LECITHIN-CHOLESTEROL ACYLTRANSFERASE-RELATED"/>
    <property type="match status" value="1"/>
</dbReference>
<dbReference type="RefSeq" id="WP_375734471.1">
    <property type="nucleotide sequence ID" value="NZ_JBCGDC010000033.1"/>
</dbReference>